<name>A0A532UXU0_UNCL8</name>
<evidence type="ECO:0000256" key="1">
    <source>
        <dbReference type="ARBA" id="ARBA00022676"/>
    </source>
</evidence>
<evidence type="ECO:0008006" key="5">
    <source>
        <dbReference type="Google" id="ProtNLM"/>
    </source>
</evidence>
<dbReference type="Proteomes" id="UP000319619">
    <property type="component" value="Unassembled WGS sequence"/>
</dbReference>
<evidence type="ECO:0000313" key="4">
    <source>
        <dbReference type="Proteomes" id="UP000319619"/>
    </source>
</evidence>
<comment type="caution">
    <text evidence="3">The sequence shown here is derived from an EMBL/GenBank/DDBJ whole genome shotgun (WGS) entry which is preliminary data.</text>
</comment>
<dbReference type="GO" id="GO:0009244">
    <property type="term" value="P:lipopolysaccharide core region biosynthetic process"/>
    <property type="evidence" value="ECO:0007669"/>
    <property type="project" value="TreeGrafter"/>
</dbReference>
<keyword evidence="1" id="KW-0328">Glycosyltransferase</keyword>
<organism evidence="3 4">
    <name type="scientific">candidate division LCP-89 bacterium B3_LCP</name>
    <dbReference type="NCBI Taxonomy" id="2012998"/>
    <lineage>
        <taxon>Bacteria</taxon>
        <taxon>Pseudomonadati</taxon>
        <taxon>Bacteria division LCP-89</taxon>
    </lineage>
</organism>
<protein>
    <recommendedName>
        <fullName evidence="5">Glycosyl transferase</fullName>
    </recommendedName>
</protein>
<dbReference type="InterPro" id="IPR051199">
    <property type="entry name" value="LPS_LOS_Heptosyltrfase"/>
</dbReference>
<dbReference type="CDD" id="cd03789">
    <property type="entry name" value="GT9_LPS_heptosyltransferase"/>
    <property type="match status" value="1"/>
</dbReference>
<dbReference type="Gene3D" id="3.40.50.2000">
    <property type="entry name" value="Glycogen Phosphorylase B"/>
    <property type="match status" value="2"/>
</dbReference>
<dbReference type="GO" id="GO:0005829">
    <property type="term" value="C:cytosol"/>
    <property type="evidence" value="ECO:0007669"/>
    <property type="project" value="TreeGrafter"/>
</dbReference>
<evidence type="ECO:0000256" key="2">
    <source>
        <dbReference type="ARBA" id="ARBA00022679"/>
    </source>
</evidence>
<dbReference type="Pfam" id="PF01075">
    <property type="entry name" value="Glyco_transf_9"/>
    <property type="match status" value="1"/>
</dbReference>
<dbReference type="SUPFAM" id="SSF53756">
    <property type="entry name" value="UDP-Glycosyltransferase/glycogen phosphorylase"/>
    <property type="match status" value="1"/>
</dbReference>
<dbReference type="InterPro" id="IPR002201">
    <property type="entry name" value="Glyco_trans_9"/>
</dbReference>
<sequence>MQRVLILRNQGIGDLILITPAIRAIRQLHPEAEITLFVGDWSRTSIEGNPHIDHIYSYPDPWIQDKQLFGYLRLIWALRKGRYDVAYIFHSHPLIQLMTFLAGIPKRYGFYDPELGKGGRFLTARTEWQPNTDRYIADNYLDIPRLAGWEGDELRLDYQPADRELKEVEGILKKVGLKHDEFFIVAPGGGVNPRQNVFEKRWGTDKFTALCDLLHDEFKLPVILTGSRDEIPIGKQIAANSKGKVVDLIGRISFRTAAAMVGRCRMLISNDSSIMHVAVAMGIHSLSIFGPSNPRSLLPVSKINQWVTEEVDCSPCYCNNIFQGCDHLRCMTELQPVTVLDKIKQTLSRMKDLV</sequence>
<keyword evidence="2" id="KW-0808">Transferase</keyword>
<accession>A0A532UXU0</accession>
<proteinExistence type="predicted"/>
<dbReference type="GO" id="GO:0008713">
    <property type="term" value="F:ADP-heptose-lipopolysaccharide heptosyltransferase activity"/>
    <property type="evidence" value="ECO:0007669"/>
    <property type="project" value="TreeGrafter"/>
</dbReference>
<dbReference type="PANTHER" id="PTHR30160">
    <property type="entry name" value="TETRAACYLDISACCHARIDE 4'-KINASE-RELATED"/>
    <property type="match status" value="1"/>
</dbReference>
<evidence type="ECO:0000313" key="3">
    <source>
        <dbReference type="EMBL" id="TKJ39764.1"/>
    </source>
</evidence>
<dbReference type="AlphaFoldDB" id="A0A532UXU0"/>
<dbReference type="EMBL" id="NJBN01000007">
    <property type="protein sequence ID" value="TKJ39764.1"/>
    <property type="molecule type" value="Genomic_DNA"/>
</dbReference>
<gene>
    <name evidence="3" type="ORF">CEE37_10835</name>
</gene>
<reference evidence="3 4" key="1">
    <citation type="submission" date="2017-06" db="EMBL/GenBank/DDBJ databases">
        <title>Novel microbial phyla capable of carbon fixation and sulfur reduction in deep-sea sediments.</title>
        <authorList>
            <person name="Huang J."/>
            <person name="Baker B."/>
            <person name="Wang Y."/>
        </authorList>
    </citation>
    <scope>NUCLEOTIDE SEQUENCE [LARGE SCALE GENOMIC DNA]</scope>
    <source>
        <strain evidence="3">B3_LCP</strain>
    </source>
</reference>